<dbReference type="Proteomes" id="UP001154282">
    <property type="component" value="Unassembled WGS sequence"/>
</dbReference>
<organism evidence="2 3">
    <name type="scientific">Linum tenue</name>
    <dbReference type="NCBI Taxonomy" id="586396"/>
    <lineage>
        <taxon>Eukaryota</taxon>
        <taxon>Viridiplantae</taxon>
        <taxon>Streptophyta</taxon>
        <taxon>Embryophyta</taxon>
        <taxon>Tracheophyta</taxon>
        <taxon>Spermatophyta</taxon>
        <taxon>Magnoliopsida</taxon>
        <taxon>eudicotyledons</taxon>
        <taxon>Gunneridae</taxon>
        <taxon>Pentapetalae</taxon>
        <taxon>rosids</taxon>
        <taxon>fabids</taxon>
        <taxon>Malpighiales</taxon>
        <taxon>Linaceae</taxon>
        <taxon>Linum</taxon>
    </lineage>
</organism>
<comment type="caution">
    <text evidence="2">The sequence shown here is derived from an EMBL/GenBank/DDBJ whole genome shotgun (WGS) entry which is preliminary data.</text>
</comment>
<keyword evidence="1" id="KW-0812">Transmembrane</keyword>
<sequence length="91" mass="9907">AVANHFFRAICLLLVGLILQIGPLPVSRRSIVGWVGLIVYSGVFAWATFYGPAWFSSLLGQSSGGFSGLYVCSFCRLVVYSVEALWAFVLN</sequence>
<feature type="transmembrane region" description="Helical" evidence="1">
    <location>
        <begin position="67"/>
        <end position="90"/>
    </location>
</feature>
<protein>
    <submittedName>
        <fullName evidence="2">Uncharacterized protein</fullName>
    </submittedName>
</protein>
<evidence type="ECO:0000313" key="2">
    <source>
        <dbReference type="EMBL" id="CAI0625533.1"/>
    </source>
</evidence>
<feature type="transmembrane region" description="Helical" evidence="1">
    <location>
        <begin position="31"/>
        <end position="55"/>
    </location>
</feature>
<proteinExistence type="predicted"/>
<feature type="transmembrane region" description="Helical" evidence="1">
    <location>
        <begin position="6"/>
        <end position="24"/>
    </location>
</feature>
<reference evidence="2" key="1">
    <citation type="submission" date="2022-08" db="EMBL/GenBank/DDBJ databases">
        <authorList>
            <person name="Gutierrez-Valencia J."/>
        </authorList>
    </citation>
    <scope>NUCLEOTIDE SEQUENCE</scope>
</reference>
<keyword evidence="1" id="KW-0472">Membrane</keyword>
<keyword evidence="1" id="KW-1133">Transmembrane helix</keyword>
<name>A0AAV0RXC3_9ROSI</name>
<dbReference type="AlphaFoldDB" id="A0AAV0RXC3"/>
<dbReference type="EMBL" id="CAMGYJ010000011">
    <property type="protein sequence ID" value="CAI0625533.1"/>
    <property type="molecule type" value="Genomic_DNA"/>
</dbReference>
<feature type="non-terminal residue" evidence="2">
    <location>
        <position position="1"/>
    </location>
</feature>
<evidence type="ECO:0000313" key="3">
    <source>
        <dbReference type="Proteomes" id="UP001154282"/>
    </source>
</evidence>
<evidence type="ECO:0000256" key="1">
    <source>
        <dbReference type="SAM" id="Phobius"/>
    </source>
</evidence>
<gene>
    <name evidence="2" type="ORF">LITE_LOCUS50472</name>
</gene>
<accession>A0AAV0RXC3</accession>
<keyword evidence="3" id="KW-1185">Reference proteome</keyword>